<protein>
    <submittedName>
        <fullName evidence="2">Integron-associated HEPN domain-containing protein</fullName>
    </submittedName>
</protein>
<dbReference type="AlphaFoldDB" id="A0AAW6RGL1"/>
<dbReference type="Pfam" id="PF18867">
    <property type="entry name" value="HEPN-like_int"/>
    <property type="match status" value="1"/>
</dbReference>
<gene>
    <name evidence="2" type="ORF">QB898_06520</name>
</gene>
<accession>A0AAW6RGL1</accession>
<dbReference type="Gene3D" id="1.20.120.1060">
    <property type="match status" value="1"/>
</dbReference>
<keyword evidence="3" id="KW-1185">Reference proteome</keyword>
<dbReference type="RefSeq" id="WP_279524283.1">
    <property type="nucleotide sequence ID" value="NZ_JARVII010000010.1"/>
</dbReference>
<proteinExistence type="predicted"/>
<evidence type="ECO:0000259" key="1">
    <source>
        <dbReference type="Pfam" id="PF18867"/>
    </source>
</evidence>
<evidence type="ECO:0000313" key="2">
    <source>
        <dbReference type="EMBL" id="MDG9699375.1"/>
    </source>
</evidence>
<organism evidence="2 3">
    <name type="scientific">Ottowia cancrivicina</name>
    <dbReference type="NCBI Taxonomy" id="3040346"/>
    <lineage>
        <taxon>Bacteria</taxon>
        <taxon>Pseudomonadati</taxon>
        <taxon>Pseudomonadota</taxon>
        <taxon>Betaproteobacteria</taxon>
        <taxon>Burkholderiales</taxon>
        <taxon>Comamonadaceae</taxon>
        <taxon>Ottowia</taxon>
    </lineage>
</organism>
<reference evidence="2 3" key="1">
    <citation type="submission" date="2023-04" db="EMBL/GenBank/DDBJ databases">
        <title>Ottowia paracancer sp. nov., isolated from human stomach.</title>
        <authorList>
            <person name="Song Y."/>
        </authorList>
    </citation>
    <scope>NUCLEOTIDE SEQUENCE [LARGE SCALE GENOMIC DNA]</scope>
    <source>
        <strain evidence="2 3">10c7w1</strain>
    </source>
</reference>
<feature type="domain" description="HEPN-like integron" evidence="1">
    <location>
        <begin position="10"/>
        <end position="156"/>
    </location>
</feature>
<dbReference type="InterPro" id="IPR041323">
    <property type="entry name" value="HEPN-like_int"/>
</dbReference>
<sequence>MKNKIEPKQKESLVKLYFYMQDAAIEIESCVSLLYMAENFIKGEEYKDLIGDKCLIIFPSEGSVNAYMAISRVAFHNIIINIFKLIEIFEKKQKLLNLIPNFRDRANKFRKEFNTLELRYYRNKYVAHHSDRNRQDDFLSLKELKEYFCKIIGIQVEQLNEEVKDAFPYLLKYAEKFYSKSNKNSEQICCGIYDSKEEIELLLGCKLDRSISF</sequence>
<name>A0AAW6RGL1_9BURK</name>
<comment type="caution">
    <text evidence="2">The sequence shown here is derived from an EMBL/GenBank/DDBJ whole genome shotgun (WGS) entry which is preliminary data.</text>
</comment>
<dbReference type="EMBL" id="JARVII010000010">
    <property type="protein sequence ID" value="MDG9699375.1"/>
    <property type="molecule type" value="Genomic_DNA"/>
</dbReference>
<evidence type="ECO:0000313" key="3">
    <source>
        <dbReference type="Proteomes" id="UP001237156"/>
    </source>
</evidence>
<dbReference type="Proteomes" id="UP001237156">
    <property type="component" value="Unassembled WGS sequence"/>
</dbReference>